<evidence type="ECO:0000313" key="3">
    <source>
        <dbReference type="Proteomes" id="UP000275846"/>
    </source>
</evidence>
<feature type="compositionally biased region" description="Pro residues" evidence="1">
    <location>
        <begin position="111"/>
        <end position="120"/>
    </location>
</feature>
<dbReference type="Proteomes" id="UP000275846">
    <property type="component" value="Unassembled WGS sequence"/>
</dbReference>
<dbReference type="GO" id="GO:0005886">
    <property type="term" value="C:plasma membrane"/>
    <property type="evidence" value="ECO:0007669"/>
    <property type="project" value="InterPro"/>
</dbReference>
<dbReference type="AlphaFoldDB" id="A0A183SJW4"/>
<sequence>MFLLFHQVIAAEGEQKASQALKEAADVINESPFAIQLRYLQTLSTISAEKNSTIIFPLPVDLLTHFMRKSSCSANSTVGFNSRETSVDGNQTYPGPGNDSRPHFMSQAPLQPTPPRPGFPAPLQQVQGARELSQNQQPSSAPPPQSLHRTNASFI</sequence>
<dbReference type="PANTHER" id="PTHR10264:SF19">
    <property type="entry name" value="AT06885P-RELATED"/>
    <property type="match status" value="1"/>
</dbReference>
<feature type="region of interest" description="Disordered" evidence="1">
    <location>
        <begin position="73"/>
        <end position="155"/>
    </location>
</feature>
<dbReference type="PANTHER" id="PTHR10264">
    <property type="entry name" value="BAND 7 PROTEIN-RELATED"/>
    <property type="match status" value="1"/>
</dbReference>
<dbReference type="WBParaSite" id="SSLN_0000466401-mRNA-1">
    <property type="protein sequence ID" value="SSLN_0000466401-mRNA-1"/>
    <property type="gene ID" value="SSLN_0000466401"/>
</dbReference>
<name>A0A183SJW4_SCHSO</name>
<evidence type="ECO:0000256" key="1">
    <source>
        <dbReference type="SAM" id="MobiDB-lite"/>
    </source>
</evidence>
<dbReference type="STRING" id="70667.A0A183SJW4"/>
<dbReference type="Gene3D" id="6.10.250.2090">
    <property type="match status" value="1"/>
</dbReference>
<organism evidence="4">
    <name type="scientific">Schistocephalus solidus</name>
    <name type="common">Tapeworm</name>
    <dbReference type="NCBI Taxonomy" id="70667"/>
    <lineage>
        <taxon>Eukaryota</taxon>
        <taxon>Metazoa</taxon>
        <taxon>Spiralia</taxon>
        <taxon>Lophotrochozoa</taxon>
        <taxon>Platyhelminthes</taxon>
        <taxon>Cestoda</taxon>
        <taxon>Eucestoda</taxon>
        <taxon>Diphyllobothriidea</taxon>
        <taxon>Diphyllobothriidae</taxon>
        <taxon>Schistocephalus</taxon>
    </lineage>
</organism>
<evidence type="ECO:0000313" key="4">
    <source>
        <dbReference type="WBParaSite" id="SSLN_0000466401-mRNA-1"/>
    </source>
</evidence>
<dbReference type="OrthoDB" id="2105077at2759"/>
<proteinExistence type="predicted"/>
<dbReference type="EMBL" id="UYSU01032893">
    <property type="protein sequence ID" value="VDL90895.1"/>
    <property type="molecule type" value="Genomic_DNA"/>
</dbReference>
<protein>
    <submittedName>
        <fullName evidence="4">CRA domain-containing protein</fullName>
    </submittedName>
</protein>
<dbReference type="InterPro" id="IPR043202">
    <property type="entry name" value="Band-7_stomatin-like"/>
</dbReference>
<evidence type="ECO:0000313" key="2">
    <source>
        <dbReference type="EMBL" id="VDL90895.1"/>
    </source>
</evidence>
<gene>
    <name evidence="2" type="ORF">SSLN_LOCUS4510</name>
</gene>
<keyword evidence="3" id="KW-1185">Reference proteome</keyword>
<feature type="compositionally biased region" description="Polar residues" evidence="1">
    <location>
        <begin position="73"/>
        <end position="93"/>
    </location>
</feature>
<accession>A0A183SJW4</accession>
<reference evidence="4" key="1">
    <citation type="submission" date="2016-06" db="UniProtKB">
        <authorList>
            <consortium name="WormBaseParasite"/>
        </authorList>
    </citation>
    <scope>IDENTIFICATION</scope>
</reference>
<reference evidence="2 3" key="2">
    <citation type="submission" date="2018-11" db="EMBL/GenBank/DDBJ databases">
        <authorList>
            <consortium name="Pathogen Informatics"/>
        </authorList>
    </citation>
    <scope>NUCLEOTIDE SEQUENCE [LARGE SCALE GENOMIC DNA]</scope>
    <source>
        <strain evidence="2 3">NST_G2</strain>
    </source>
</reference>